<evidence type="ECO:0000313" key="3">
    <source>
        <dbReference type="Proteomes" id="UP001151760"/>
    </source>
</evidence>
<dbReference type="EMBL" id="BQNB010017052">
    <property type="protein sequence ID" value="GJT58815.1"/>
    <property type="molecule type" value="Genomic_DNA"/>
</dbReference>
<dbReference type="PANTHER" id="PTHR31635:SF196">
    <property type="entry name" value="REVERSE TRANSCRIPTASE DOMAIN-CONTAINING PROTEIN-RELATED"/>
    <property type="match status" value="1"/>
</dbReference>
<dbReference type="PROSITE" id="PS50878">
    <property type="entry name" value="RT_POL"/>
    <property type="match status" value="1"/>
</dbReference>
<dbReference type="Pfam" id="PF00078">
    <property type="entry name" value="RVT_1"/>
    <property type="match status" value="1"/>
</dbReference>
<evidence type="ECO:0000313" key="2">
    <source>
        <dbReference type="EMBL" id="GJT58815.1"/>
    </source>
</evidence>
<protein>
    <submittedName>
        <fullName evidence="2">RNA-directed DNA polymerase, eukaryota, reverse transcriptase zinc-binding domain protein</fullName>
    </submittedName>
</protein>
<dbReference type="GO" id="GO:0003964">
    <property type="term" value="F:RNA-directed DNA polymerase activity"/>
    <property type="evidence" value="ECO:0007669"/>
    <property type="project" value="UniProtKB-KW"/>
</dbReference>
<proteinExistence type="predicted"/>
<sequence length="364" mass="41060">MILSSLSNTNENVLGDIVNDVQSAFIKGRQILDGPFIINEVIQWCKSKKKQSLIFKVNFEKAFDTVRWDFLDDVLKKFGFGNKWCEWIQKCLKSSRGSILVNGSPTEEFQFFKGLKQGDPLSPFLFILVMECLHLSFQNVVDAGMFTGISLNHSVKLSHMFYADDAVFVGQWNDQNINTLSRVLECFYHASGLRINMSKSKIMGVQVDRDKVQQAAGKLGCLILNTPFSYLGSRKASWVKWKYVLADKVHGGLGVSSLFALNRGLMIKWLWKFYNQKNSLWSNVIKAIQGKDGNIGLTRKAGVRSCWTSIVKETKELQKQGVNVFDYLGLKLGNGVLHFLSTIGCVGDANDFIPVVCPRKTSRR</sequence>
<gene>
    <name evidence="2" type="ORF">Tco_1002348</name>
</gene>
<reference evidence="2" key="2">
    <citation type="submission" date="2022-01" db="EMBL/GenBank/DDBJ databases">
        <authorList>
            <person name="Yamashiro T."/>
            <person name="Shiraishi A."/>
            <person name="Satake H."/>
            <person name="Nakayama K."/>
        </authorList>
    </citation>
    <scope>NUCLEOTIDE SEQUENCE</scope>
</reference>
<dbReference type="Proteomes" id="UP001151760">
    <property type="component" value="Unassembled WGS sequence"/>
</dbReference>
<dbReference type="SUPFAM" id="SSF56672">
    <property type="entry name" value="DNA/RNA polymerases"/>
    <property type="match status" value="1"/>
</dbReference>
<dbReference type="CDD" id="cd01650">
    <property type="entry name" value="RT_nLTR_like"/>
    <property type="match status" value="1"/>
</dbReference>
<dbReference type="InterPro" id="IPR000477">
    <property type="entry name" value="RT_dom"/>
</dbReference>
<keyword evidence="2" id="KW-0808">Transferase</keyword>
<dbReference type="PANTHER" id="PTHR31635">
    <property type="entry name" value="REVERSE TRANSCRIPTASE DOMAIN-CONTAINING PROTEIN-RELATED"/>
    <property type="match status" value="1"/>
</dbReference>
<dbReference type="InterPro" id="IPR043502">
    <property type="entry name" value="DNA/RNA_pol_sf"/>
</dbReference>
<accession>A0ABQ5F7C8</accession>
<reference evidence="2" key="1">
    <citation type="journal article" date="2022" name="Int. J. Mol. Sci.">
        <title>Draft Genome of Tanacetum Coccineum: Genomic Comparison of Closely Related Tanacetum-Family Plants.</title>
        <authorList>
            <person name="Yamashiro T."/>
            <person name="Shiraishi A."/>
            <person name="Nakayama K."/>
            <person name="Satake H."/>
        </authorList>
    </citation>
    <scope>NUCLEOTIDE SEQUENCE</scope>
</reference>
<comment type="caution">
    <text evidence="2">The sequence shown here is derived from an EMBL/GenBank/DDBJ whole genome shotgun (WGS) entry which is preliminary data.</text>
</comment>
<keyword evidence="3" id="KW-1185">Reference proteome</keyword>
<keyword evidence="2" id="KW-0548">Nucleotidyltransferase</keyword>
<feature type="domain" description="Reverse transcriptase" evidence="1">
    <location>
        <begin position="1"/>
        <end position="235"/>
    </location>
</feature>
<evidence type="ECO:0000259" key="1">
    <source>
        <dbReference type="PROSITE" id="PS50878"/>
    </source>
</evidence>
<name>A0ABQ5F7C8_9ASTR</name>
<keyword evidence="2" id="KW-0695">RNA-directed DNA polymerase</keyword>
<organism evidence="2 3">
    <name type="scientific">Tanacetum coccineum</name>
    <dbReference type="NCBI Taxonomy" id="301880"/>
    <lineage>
        <taxon>Eukaryota</taxon>
        <taxon>Viridiplantae</taxon>
        <taxon>Streptophyta</taxon>
        <taxon>Embryophyta</taxon>
        <taxon>Tracheophyta</taxon>
        <taxon>Spermatophyta</taxon>
        <taxon>Magnoliopsida</taxon>
        <taxon>eudicotyledons</taxon>
        <taxon>Gunneridae</taxon>
        <taxon>Pentapetalae</taxon>
        <taxon>asterids</taxon>
        <taxon>campanulids</taxon>
        <taxon>Asterales</taxon>
        <taxon>Asteraceae</taxon>
        <taxon>Asteroideae</taxon>
        <taxon>Anthemideae</taxon>
        <taxon>Anthemidinae</taxon>
        <taxon>Tanacetum</taxon>
    </lineage>
</organism>